<gene>
    <name evidence="1" type="ORF">J2Z32_003447</name>
</gene>
<proteinExistence type="predicted"/>
<evidence type="ECO:0000313" key="1">
    <source>
        <dbReference type="EMBL" id="MBP1906783.1"/>
    </source>
</evidence>
<accession>A0ABS4FW18</accession>
<dbReference type="Proteomes" id="UP001519272">
    <property type="component" value="Unassembled WGS sequence"/>
</dbReference>
<protein>
    <submittedName>
        <fullName evidence="1">Uncharacterized protein</fullName>
    </submittedName>
</protein>
<organism evidence="1 2">
    <name type="scientific">Paenibacillus turicensis</name>
    <dbReference type="NCBI Taxonomy" id="160487"/>
    <lineage>
        <taxon>Bacteria</taxon>
        <taxon>Bacillati</taxon>
        <taxon>Bacillota</taxon>
        <taxon>Bacilli</taxon>
        <taxon>Bacillales</taxon>
        <taxon>Paenibacillaceae</taxon>
        <taxon>Paenibacillus</taxon>
    </lineage>
</organism>
<sequence length="50" mass="6077">MYYIKLSWDVPNDDLLKLFVRSLVIEMTIEYPCKVEVETPSYKKLYEFII</sequence>
<dbReference type="EMBL" id="JAGGKG010000018">
    <property type="protein sequence ID" value="MBP1906783.1"/>
    <property type="molecule type" value="Genomic_DNA"/>
</dbReference>
<name>A0ABS4FW18_9BACL</name>
<evidence type="ECO:0000313" key="2">
    <source>
        <dbReference type="Proteomes" id="UP001519272"/>
    </source>
</evidence>
<comment type="caution">
    <text evidence="1">The sequence shown here is derived from an EMBL/GenBank/DDBJ whole genome shotgun (WGS) entry which is preliminary data.</text>
</comment>
<keyword evidence="2" id="KW-1185">Reference proteome</keyword>
<reference evidence="1 2" key="1">
    <citation type="submission" date="2021-03" db="EMBL/GenBank/DDBJ databases">
        <title>Genomic Encyclopedia of Type Strains, Phase IV (KMG-IV): sequencing the most valuable type-strain genomes for metagenomic binning, comparative biology and taxonomic classification.</title>
        <authorList>
            <person name="Goeker M."/>
        </authorList>
    </citation>
    <scope>NUCLEOTIDE SEQUENCE [LARGE SCALE GENOMIC DNA]</scope>
    <source>
        <strain evidence="1 2">DSM 14349</strain>
    </source>
</reference>